<dbReference type="InterPro" id="IPR000172">
    <property type="entry name" value="GMC_OxRdtase_N"/>
</dbReference>
<dbReference type="PROSITE" id="PS00623">
    <property type="entry name" value="GMC_OXRED_1"/>
    <property type="match status" value="1"/>
</dbReference>
<keyword evidence="2" id="KW-0285">Flavoprotein</keyword>
<evidence type="ECO:0000256" key="2">
    <source>
        <dbReference type="RuleBase" id="RU003968"/>
    </source>
</evidence>
<reference evidence="6 7" key="1">
    <citation type="submission" date="2023-01" db="EMBL/GenBank/DDBJ databases">
        <title>Analysis of 21 Apiospora genomes using comparative genomics revels a genus with tremendous synthesis potential of carbohydrate active enzymes and secondary metabolites.</title>
        <authorList>
            <person name="Sorensen T."/>
        </authorList>
    </citation>
    <scope>NUCLEOTIDE SEQUENCE [LARGE SCALE GENOMIC DNA]</scope>
    <source>
        <strain evidence="6 7">CBS 33761</strain>
    </source>
</reference>
<evidence type="ECO:0000313" key="6">
    <source>
        <dbReference type="EMBL" id="KAK8044926.1"/>
    </source>
</evidence>
<dbReference type="EMBL" id="JAQQWK010000003">
    <property type="protein sequence ID" value="KAK8044926.1"/>
    <property type="molecule type" value="Genomic_DNA"/>
</dbReference>
<dbReference type="SUPFAM" id="SSF54373">
    <property type="entry name" value="FAD-linked reductases, C-terminal domain"/>
    <property type="match status" value="1"/>
</dbReference>
<dbReference type="PIRSF" id="PIRSF000137">
    <property type="entry name" value="Alcohol_oxidase"/>
    <property type="match status" value="1"/>
</dbReference>
<evidence type="ECO:0000256" key="1">
    <source>
        <dbReference type="ARBA" id="ARBA00010790"/>
    </source>
</evidence>
<feature type="domain" description="Glucose-methanol-choline oxidoreductase N-terminal" evidence="4">
    <location>
        <begin position="78"/>
        <end position="101"/>
    </location>
</feature>
<dbReference type="SUPFAM" id="SSF51905">
    <property type="entry name" value="FAD/NAD(P)-binding domain"/>
    <property type="match status" value="1"/>
</dbReference>
<organism evidence="6 7">
    <name type="scientific">Apiospora rasikravindrae</name>
    <dbReference type="NCBI Taxonomy" id="990691"/>
    <lineage>
        <taxon>Eukaryota</taxon>
        <taxon>Fungi</taxon>
        <taxon>Dikarya</taxon>
        <taxon>Ascomycota</taxon>
        <taxon>Pezizomycotina</taxon>
        <taxon>Sordariomycetes</taxon>
        <taxon>Xylariomycetidae</taxon>
        <taxon>Amphisphaeriales</taxon>
        <taxon>Apiosporaceae</taxon>
        <taxon>Apiospora</taxon>
    </lineage>
</organism>
<dbReference type="InterPro" id="IPR036188">
    <property type="entry name" value="FAD/NAD-bd_sf"/>
</dbReference>
<feature type="domain" description="Glucose-methanol-choline oxidoreductase N-terminal" evidence="5">
    <location>
        <begin position="253"/>
        <end position="267"/>
    </location>
</feature>
<evidence type="ECO:0000313" key="7">
    <source>
        <dbReference type="Proteomes" id="UP001444661"/>
    </source>
</evidence>
<protein>
    <recommendedName>
        <fullName evidence="4 5">Glucose-methanol-choline oxidoreductase N-terminal domain-containing protein</fullName>
    </recommendedName>
</protein>
<evidence type="ECO:0000256" key="3">
    <source>
        <dbReference type="SAM" id="MobiDB-lite"/>
    </source>
</evidence>
<gene>
    <name evidence="6" type="ORF">PG993_004950</name>
</gene>
<comment type="caution">
    <text evidence="6">The sequence shown here is derived from an EMBL/GenBank/DDBJ whole genome shotgun (WGS) entry which is preliminary data.</text>
</comment>
<keyword evidence="2" id="KW-0274">FAD</keyword>
<dbReference type="PANTHER" id="PTHR11552">
    <property type="entry name" value="GLUCOSE-METHANOL-CHOLINE GMC OXIDOREDUCTASE"/>
    <property type="match status" value="1"/>
</dbReference>
<proteinExistence type="inferred from homology"/>
<sequence length="572" mass="61580">MLWDYIVVGGGLSGSVVSNRLLQQDDSLKILLIEAGPNANDQNIWPNATNTIGGTYDWRLTSTPQAHVDNRSITLAQGKALGGGTLINMGLWTRGDRSEYDIWSKIVGDKRWSYDGLLPYMKKTELYWNHTTNSEQHGYEGRVHLQTPNSTNRTYPLRQKVLQSWEQVGVSALPFLDANAGDIHGVAEFSECRDQGRRQTASAIYSLDGITVLTDTLVAKVLITGPEGCPSASGIQLDNGTIIFGHEVILAAGAVHTPQLLMLSGIGPKVELSKHGIPVKKDLPDVGNNYADHLLSPSAWKVKNPEQGWALGSSNPVFKSAANALGSSADFVVTTSIKGDGLAKAIEADEGRAPSPDHPLLRNGAFFEHIMLYTGSTDGSRVSFSGISLSPMSRGSVTLASADISDPPVIDPNYLATAVDRYVYREGVRQEVAVAGSTQTVLGREILDGEAQPEGFDQPYTPDSTDEYIDARIRATARSVHHPMGTAAMGNVVDTNLRVKGVCGLRIVDASVLPVVIPTHLMVAVYAVAEQAAEIILQDQKQGTKCIPPPERENSGTSTTKCERWTMGSAPQ</sequence>
<dbReference type="InterPro" id="IPR007867">
    <property type="entry name" value="GMC_OxRtase_C"/>
</dbReference>
<dbReference type="InterPro" id="IPR012132">
    <property type="entry name" value="GMC_OxRdtase"/>
</dbReference>
<dbReference type="Pfam" id="PF05199">
    <property type="entry name" value="GMC_oxred_C"/>
    <property type="match status" value="1"/>
</dbReference>
<dbReference type="PANTHER" id="PTHR11552:SF123">
    <property type="entry name" value="GMC OXIDOREDUCTASE (AFU_ORTHOLOGUE AFUA_2G01770)-RELATED"/>
    <property type="match status" value="1"/>
</dbReference>
<name>A0ABR1TE78_9PEZI</name>
<dbReference type="Proteomes" id="UP001444661">
    <property type="component" value="Unassembled WGS sequence"/>
</dbReference>
<dbReference type="PROSITE" id="PS00624">
    <property type="entry name" value="GMC_OXRED_2"/>
    <property type="match status" value="1"/>
</dbReference>
<keyword evidence="7" id="KW-1185">Reference proteome</keyword>
<comment type="similarity">
    <text evidence="1 2">Belongs to the GMC oxidoreductase family.</text>
</comment>
<dbReference type="Gene3D" id="3.30.560.10">
    <property type="entry name" value="Glucose Oxidase, domain 3"/>
    <property type="match status" value="1"/>
</dbReference>
<feature type="region of interest" description="Disordered" evidence="3">
    <location>
        <begin position="541"/>
        <end position="572"/>
    </location>
</feature>
<evidence type="ECO:0000259" key="5">
    <source>
        <dbReference type="PROSITE" id="PS00624"/>
    </source>
</evidence>
<dbReference type="Gene3D" id="3.50.50.60">
    <property type="entry name" value="FAD/NAD(P)-binding domain"/>
    <property type="match status" value="1"/>
</dbReference>
<dbReference type="Pfam" id="PF00732">
    <property type="entry name" value="GMC_oxred_N"/>
    <property type="match status" value="1"/>
</dbReference>
<evidence type="ECO:0000259" key="4">
    <source>
        <dbReference type="PROSITE" id="PS00623"/>
    </source>
</evidence>
<accession>A0ABR1TE78</accession>